<evidence type="ECO:0000313" key="1">
    <source>
        <dbReference type="EMBL" id="KAG9334182.1"/>
    </source>
</evidence>
<name>A0A8T2N936_9TELE</name>
<reference evidence="1" key="1">
    <citation type="thesis" date="2021" institute="BYU ScholarsArchive" country="Provo, UT, USA">
        <title>Applications of and Algorithms for Genome Assembly and Genomic Analyses with an Emphasis on Marine Teleosts.</title>
        <authorList>
            <person name="Pickett B.D."/>
        </authorList>
    </citation>
    <scope>NUCLEOTIDE SEQUENCE</scope>
    <source>
        <strain evidence="1">HI-2016</strain>
    </source>
</reference>
<keyword evidence="2" id="KW-1185">Reference proteome</keyword>
<accession>A0A8T2N936</accession>
<comment type="caution">
    <text evidence="1">The sequence shown here is derived from an EMBL/GenBank/DDBJ whole genome shotgun (WGS) entry which is preliminary data.</text>
</comment>
<dbReference type="Proteomes" id="UP000824540">
    <property type="component" value="Unassembled WGS sequence"/>
</dbReference>
<organism evidence="1 2">
    <name type="scientific">Albula glossodonta</name>
    <name type="common">roundjaw bonefish</name>
    <dbReference type="NCBI Taxonomy" id="121402"/>
    <lineage>
        <taxon>Eukaryota</taxon>
        <taxon>Metazoa</taxon>
        <taxon>Chordata</taxon>
        <taxon>Craniata</taxon>
        <taxon>Vertebrata</taxon>
        <taxon>Euteleostomi</taxon>
        <taxon>Actinopterygii</taxon>
        <taxon>Neopterygii</taxon>
        <taxon>Teleostei</taxon>
        <taxon>Albuliformes</taxon>
        <taxon>Albulidae</taxon>
        <taxon>Albula</taxon>
    </lineage>
</organism>
<gene>
    <name evidence="1" type="ORF">JZ751_008541</name>
</gene>
<dbReference type="AlphaFoldDB" id="A0A8T2N936"/>
<evidence type="ECO:0000313" key="2">
    <source>
        <dbReference type="Proteomes" id="UP000824540"/>
    </source>
</evidence>
<proteinExistence type="predicted"/>
<dbReference type="EMBL" id="JAFBMS010000160">
    <property type="protein sequence ID" value="KAG9334182.1"/>
    <property type="molecule type" value="Genomic_DNA"/>
</dbReference>
<sequence>MVASVGLFHLEMQYTDEIAITLSMGWSLHGKYVFRKGHVGGALPCCQPQQLLSQVFSFLQPLLLFNRGVLPVCEPLTSAEGPFTVTPRLMVSSCVHMSTETCMCKKRNRSRVLQTGLWLGKDMEGLLQGLQLVPLLPEIQRPLLELLLLHPRPQAPDPCLVPGAPLEMGAWGPLLGSSPLAKFWDLQMEGAYLGVSWLYLPGWWLDFWGRFVLFWGSPPAASPSLLHSLPGEESNPHVTHCTLNLQPQPPHPNNCTLNLHP</sequence>
<protein>
    <submittedName>
        <fullName evidence="1">Uncharacterized protein</fullName>
    </submittedName>
</protein>